<gene>
    <name evidence="1" type="ORF">CWATWH0003_4595</name>
</gene>
<name>G5JAY4_CROWT</name>
<dbReference type="EMBL" id="AESD01000685">
    <property type="protein sequence ID" value="EHJ10651.1"/>
    <property type="molecule type" value="Genomic_DNA"/>
</dbReference>
<accession>G5JAY4</accession>
<reference evidence="1 2" key="1">
    <citation type="journal article" date="2011" name="Front. Microbiol.">
        <title>Two Strains of Crocosphaera watsonii with Highly Conserved Genomes are Distinguished by Strain-Specific Features.</title>
        <authorList>
            <person name="Bench S.R."/>
            <person name="Ilikchyan I.N."/>
            <person name="Tripp H.J."/>
            <person name="Zehr J.P."/>
        </authorList>
    </citation>
    <scope>NUCLEOTIDE SEQUENCE [LARGE SCALE GENOMIC DNA]</scope>
    <source>
        <strain evidence="1 2">WH 0003</strain>
    </source>
</reference>
<comment type="caution">
    <text evidence="1">The sequence shown here is derived from an EMBL/GenBank/DDBJ whole genome shotgun (WGS) entry which is preliminary data.</text>
</comment>
<evidence type="ECO:0000313" key="1">
    <source>
        <dbReference type="EMBL" id="EHJ10651.1"/>
    </source>
</evidence>
<dbReference type="Proteomes" id="UP000003477">
    <property type="component" value="Unassembled WGS sequence"/>
</dbReference>
<dbReference type="AlphaFoldDB" id="G5JAY4"/>
<organism evidence="1 2">
    <name type="scientific">Crocosphaera watsonii WH 0003</name>
    <dbReference type="NCBI Taxonomy" id="423471"/>
    <lineage>
        <taxon>Bacteria</taxon>
        <taxon>Bacillati</taxon>
        <taxon>Cyanobacteriota</taxon>
        <taxon>Cyanophyceae</taxon>
        <taxon>Oscillatoriophycideae</taxon>
        <taxon>Chroococcales</taxon>
        <taxon>Aphanothecaceae</taxon>
        <taxon>Crocosphaera</taxon>
    </lineage>
</organism>
<proteinExistence type="predicted"/>
<protein>
    <recommendedName>
        <fullName evidence="3">PEP-CTERM protein-sorting domain-containing protein</fullName>
    </recommendedName>
</protein>
<evidence type="ECO:0008006" key="3">
    <source>
        <dbReference type="Google" id="ProtNLM"/>
    </source>
</evidence>
<evidence type="ECO:0000313" key="2">
    <source>
        <dbReference type="Proteomes" id="UP000003477"/>
    </source>
</evidence>
<sequence length="345" mass="36378">MGLGVSLGIAIALPNSAEAAALSYAYTYQEIRGFNISGLGGTGVTFQPVTTSRAIVNDLDSGSLTNATDAVQAISSQPTQAGLAENFGFFPGATANYFDTQYRTQGGVADFSRGDSIIGIDDSGLRAVINTTELTNAILGGPNNLVFAGVAESLVSAPGTVDVGNDFRQDVGNAVGSYTITSSDFNVTGTGNMVTFDFDYLNAISNELTDPTPTGAPNTNLTQARYRFEITINEVDSMGSLVDTVYTYSSAPTDNVQSFNNPINIAPFGLTDTALVDNVTVFNFPLFASLTTNLDELTNDNSYRITISSEQIVDTRVLTTPEIPEPRTIISLIGLGFLGIVKKSK</sequence>
<dbReference type="PATRIC" id="fig|423471.3.peg.4301"/>